<gene>
    <name evidence="1" type="ORF">ETQ85_24410</name>
</gene>
<reference evidence="1 2" key="1">
    <citation type="submission" date="2019-01" db="EMBL/GenBank/DDBJ databases">
        <title>Zoogloea oleivorans genome sequencing and assembly.</title>
        <authorList>
            <person name="Tancsics A."/>
            <person name="Farkas M."/>
            <person name="Kriszt B."/>
            <person name="Maroti G."/>
            <person name="Horvath B."/>
        </authorList>
    </citation>
    <scope>NUCLEOTIDE SEQUENCE [LARGE SCALE GENOMIC DNA]</scope>
    <source>
        <strain evidence="1 2">Buc</strain>
    </source>
</reference>
<evidence type="ECO:0000313" key="2">
    <source>
        <dbReference type="Proteomes" id="UP000389128"/>
    </source>
</evidence>
<dbReference type="EMBL" id="SDKK01000041">
    <property type="protein sequence ID" value="TYC51431.1"/>
    <property type="molecule type" value="Genomic_DNA"/>
</dbReference>
<comment type="caution">
    <text evidence="1">The sequence shown here is derived from an EMBL/GenBank/DDBJ whole genome shotgun (WGS) entry which is preliminary data.</text>
</comment>
<organism evidence="1 2">
    <name type="scientific">Zoogloea oleivorans</name>
    <dbReference type="NCBI Taxonomy" id="1552750"/>
    <lineage>
        <taxon>Bacteria</taxon>
        <taxon>Pseudomonadati</taxon>
        <taxon>Pseudomonadota</taxon>
        <taxon>Betaproteobacteria</taxon>
        <taxon>Rhodocyclales</taxon>
        <taxon>Zoogloeaceae</taxon>
        <taxon>Zoogloea</taxon>
    </lineage>
</organism>
<name>A0A6C2CBK2_9RHOO</name>
<evidence type="ECO:0000313" key="1">
    <source>
        <dbReference type="EMBL" id="TYC51431.1"/>
    </source>
</evidence>
<dbReference type="OrthoDB" id="8565732at2"/>
<accession>A0A6C2CBK2</accession>
<protein>
    <recommendedName>
        <fullName evidence="3">XRE family transcriptional regulator</fullName>
    </recommendedName>
</protein>
<dbReference type="RefSeq" id="WP_148581613.1">
    <property type="nucleotide sequence ID" value="NZ_SDKK01000041.1"/>
</dbReference>
<sequence length="91" mass="10009">MQLITERITQPSPDEIRAARERARLNQTQAAGLVSPATAAGYKTWSGYEQPVGTRNHRAIPLAAWELFLLLTNQHPTMHLNRGASTGESGE</sequence>
<proteinExistence type="predicted"/>
<keyword evidence="2" id="KW-1185">Reference proteome</keyword>
<dbReference type="Proteomes" id="UP000389128">
    <property type="component" value="Unassembled WGS sequence"/>
</dbReference>
<evidence type="ECO:0008006" key="3">
    <source>
        <dbReference type="Google" id="ProtNLM"/>
    </source>
</evidence>
<dbReference type="AlphaFoldDB" id="A0A6C2CBK2"/>